<dbReference type="OrthoDB" id="911761at2759"/>
<dbReference type="PANTHER" id="PTHR43650">
    <property type="entry name" value="PYROPHOSPHATE--FRUCTOSE 6-PHOSPHATE 1-PHOSPHOTRANSFERASE"/>
    <property type="match status" value="1"/>
</dbReference>
<dbReference type="SUPFAM" id="SSF53784">
    <property type="entry name" value="Phosphofructokinase"/>
    <property type="match status" value="1"/>
</dbReference>
<evidence type="ECO:0000256" key="1">
    <source>
        <dbReference type="ARBA" id="ARBA00022490"/>
    </source>
</evidence>
<reference evidence="4" key="1">
    <citation type="journal article" date="2019" name="Curr. Biol.">
        <title>Genome Sequence of Striga asiatica Provides Insight into the Evolution of Plant Parasitism.</title>
        <authorList>
            <person name="Yoshida S."/>
            <person name="Kim S."/>
            <person name="Wafula E.K."/>
            <person name="Tanskanen J."/>
            <person name="Kim Y.M."/>
            <person name="Honaas L."/>
            <person name="Yang Z."/>
            <person name="Spallek T."/>
            <person name="Conn C.E."/>
            <person name="Ichihashi Y."/>
            <person name="Cheong K."/>
            <person name="Cui S."/>
            <person name="Der J.P."/>
            <person name="Gundlach H."/>
            <person name="Jiao Y."/>
            <person name="Hori C."/>
            <person name="Ishida J.K."/>
            <person name="Kasahara H."/>
            <person name="Kiba T."/>
            <person name="Kim M.S."/>
            <person name="Koo N."/>
            <person name="Laohavisit A."/>
            <person name="Lee Y.H."/>
            <person name="Lumba S."/>
            <person name="McCourt P."/>
            <person name="Mortimer J.C."/>
            <person name="Mutuku J.M."/>
            <person name="Nomura T."/>
            <person name="Sasaki-Sekimoto Y."/>
            <person name="Seto Y."/>
            <person name="Wang Y."/>
            <person name="Wakatake T."/>
            <person name="Sakakibara H."/>
            <person name="Demura T."/>
            <person name="Yamaguchi S."/>
            <person name="Yoneyama K."/>
            <person name="Manabe R.I."/>
            <person name="Nelson D.C."/>
            <person name="Schulman A.H."/>
            <person name="Timko M.P."/>
            <person name="dePamphilis C.W."/>
            <person name="Choi D."/>
            <person name="Shirasu K."/>
        </authorList>
    </citation>
    <scope>NUCLEOTIDE SEQUENCE [LARGE SCALE GENOMIC DNA]</scope>
    <source>
        <strain evidence="4">cv. UVA1</strain>
    </source>
</reference>
<dbReference type="Gene3D" id="3.40.50.450">
    <property type="match status" value="1"/>
</dbReference>
<accession>A0A5A7R8V3</accession>
<dbReference type="GO" id="GO:0047334">
    <property type="term" value="F:diphosphate-fructose-6-phosphate 1-phosphotransferase activity"/>
    <property type="evidence" value="ECO:0007669"/>
    <property type="project" value="TreeGrafter"/>
</dbReference>
<comment type="caution">
    <text evidence="3">The sequence shown here is derived from an EMBL/GenBank/DDBJ whole genome shotgun (WGS) entry which is preliminary data.</text>
</comment>
<dbReference type="GO" id="GO:0009749">
    <property type="term" value="P:response to glucose"/>
    <property type="evidence" value="ECO:0007669"/>
    <property type="project" value="TreeGrafter"/>
</dbReference>
<dbReference type="GO" id="GO:0005829">
    <property type="term" value="C:cytosol"/>
    <property type="evidence" value="ECO:0007669"/>
    <property type="project" value="TreeGrafter"/>
</dbReference>
<dbReference type="GO" id="GO:0015979">
    <property type="term" value="P:photosynthesis"/>
    <property type="evidence" value="ECO:0007669"/>
    <property type="project" value="TreeGrafter"/>
</dbReference>
<name>A0A5A7R8V3_STRAF</name>
<organism evidence="3 4">
    <name type="scientific">Striga asiatica</name>
    <name type="common">Asiatic witchweed</name>
    <name type="synonym">Buchnera asiatica</name>
    <dbReference type="NCBI Taxonomy" id="4170"/>
    <lineage>
        <taxon>Eukaryota</taxon>
        <taxon>Viridiplantae</taxon>
        <taxon>Streptophyta</taxon>
        <taxon>Embryophyta</taxon>
        <taxon>Tracheophyta</taxon>
        <taxon>Spermatophyta</taxon>
        <taxon>Magnoliopsida</taxon>
        <taxon>eudicotyledons</taxon>
        <taxon>Gunneridae</taxon>
        <taxon>Pentapetalae</taxon>
        <taxon>asterids</taxon>
        <taxon>lamiids</taxon>
        <taxon>Lamiales</taxon>
        <taxon>Orobanchaceae</taxon>
        <taxon>Buchnereae</taxon>
        <taxon>Striga</taxon>
    </lineage>
</organism>
<evidence type="ECO:0000313" key="3">
    <source>
        <dbReference type="EMBL" id="GER54009.1"/>
    </source>
</evidence>
<evidence type="ECO:0000313" key="4">
    <source>
        <dbReference type="Proteomes" id="UP000325081"/>
    </source>
</evidence>
<keyword evidence="1" id="KW-0963">Cytoplasm</keyword>
<dbReference type="Proteomes" id="UP000325081">
    <property type="component" value="Unassembled WGS sequence"/>
</dbReference>
<proteinExistence type="predicted"/>
<protein>
    <submittedName>
        <fullName evidence="3">Pyrophosphate--fructose 6-phosphate1-phosphotransferase subunit alpha</fullName>
    </submittedName>
</protein>
<gene>
    <name evidence="3" type="ORF">STAS_31559</name>
</gene>
<dbReference type="GO" id="GO:0003872">
    <property type="term" value="F:6-phosphofructokinase activity"/>
    <property type="evidence" value="ECO:0007669"/>
    <property type="project" value="InterPro"/>
</dbReference>
<keyword evidence="4" id="KW-1185">Reference proteome</keyword>
<keyword evidence="2" id="KW-0324">Glycolysis</keyword>
<sequence length="323" mass="36327">MKFQYECPTFCCDNGKVKLSPIEVPDELYELFTSQTEEGKQFRINIRLFNSMFSFTSLGVKLDKELASARQGIYTFRAQGVVYHDLPSLWPKEDGPEYFQLYFVETEREVDNRMGIFPNSSLSKSTVKKLINVLNNFGSSDVFIGFQKKENTREENSVQCATSLVLKPGDHYHQTSTATMSGLNGYMATVTNLKDSTNKWRCTAVPLAAMMSVRRHLRGPGAVPIRRPVIHPSPIDLKAESYAVLREKASSFLLDDFYRTPGGIQFEGPGAGAKPITLTIEEQDYLGDIEILQAYLEKVRTIPEAWMLTGDSQGINKLDCASK</sequence>
<dbReference type="AlphaFoldDB" id="A0A5A7R8V3"/>
<dbReference type="Gene3D" id="3.40.50.460">
    <property type="entry name" value="Phosphofructokinase domain"/>
    <property type="match status" value="1"/>
</dbReference>
<dbReference type="EMBL" id="BKCP01010848">
    <property type="protein sequence ID" value="GER54009.1"/>
    <property type="molecule type" value="Genomic_DNA"/>
</dbReference>
<evidence type="ECO:0000256" key="2">
    <source>
        <dbReference type="ARBA" id="ARBA00023152"/>
    </source>
</evidence>
<keyword evidence="3" id="KW-0808">Transferase</keyword>
<dbReference type="InterPro" id="IPR035966">
    <property type="entry name" value="PKF_sf"/>
</dbReference>
<dbReference type="PANTHER" id="PTHR43650:SF9">
    <property type="entry name" value="PYROPHOSPHATE--FRUCTOSE 6-PHOSPHATE 1-PHOSPHOTRANSFERASE SUBUNIT ALPHA"/>
    <property type="match status" value="1"/>
</dbReference>